<feature type="transmembrane region" description="Helical" evidence="6">
    <location>
        <begin position="272"/>
        <end position="288"/>
    </location>
</feature>
<organism evidence="8 9">
    <name type="scientific">Salinihabitans flavidus</name>
    <dbReference type="NCBI Taxonomy" id="569882"/>
    <lineage>
        <taxon>Bacteria</taxon>
        <taxon>Pseudomonadati</taxon>
        <taxon>Pseudomonadota</taxon>
        <taxon>Alphaproteobacteria</taxon>
        <taxon>Rhodobacterales</taxon>
        <taxon>Roseobacteraceae</taxon>
        <taxon>Salinihabitans</taxon>
    </lineage>
</organism>
<dbReference type="InterPro" id="IPR037185">
    <property type="entry name" value="EmrE-like"/>
</dbReference>
<evidence type="ECO:0000313" key="9">
    <source>
        <dbReference type="Proteomes" id="UP000198893"/>
    </source>
</evidence>
<dbReference type="EMBL" id="FODS01000005">
    <property type="protein sequence ID" value="SEO46034.1"/>
    <property type="molecule type" value="Genomic_DNA"/>
</dbReference>
<dbReference type="PANTHER" id="PTHR32322:SF2">
    <property type="entry name" value="EAMA DOMAIN-CONTAINING PROTEIN"/>
    <property type="match status" value="1"/>
</dbReference>
<feature type="domain" description="EamA" evidence="7">
    <location>
        <begin position="10"/>
        <end position="142"/>
    </location>
</feature>
<protein>
    <submittedName>
        <fullName evidence="8">Permease of the drug/metabolite transporter (DMT) superfamily</fullName>
    </submittedName>
</protein>
<evidence type="ECO:0000256" key="2">
    <source>
        <dbReference type="ARBA" id="ARBA00007362"/>
    </source>
</evidence>
<dbReference type="InterPro" id="IPR050638">
    <property type="entry name" value="AA-Vitamin_Transporters"/>
</dbReference>
<dbReference type="PANTHER" id="PTHR32322">
    <property type="entry name" value="INNER MEMBRANE TRANSPORTER"/>
    <property type="match status" value="1"/>
</dbReference>
<feature type="transmembrane region" description="Helical" evidence="6">
    <location>
        <begin position="245"/>
        <end position="266"/>
    </location>
</feature>
<dbReference type="RefSeq" id="WP_093116695.1">
    <property type="nucleotide sequence ID" value="NZ_FODS01000005.1"/>
</dbReference>
<dbReference type="GO" id="GO:0016020">
    <property type="term" value="C:membrane"/>
    <property type="evidence" value="ECO:0007669"/>
    <property type="project" value="UniProtKB-SubCell"/>
</dbReference>
<feature type="transmembrane region" description="Helical" evidence="6">
    <location>
        <begin position="98"/>
        <end position="119"/>
    </location>
</feature>
<dbReference type="OrthoDB" id="184388at2"/>
<proteinExistence type="inferred from homology"/>
<evidence type="ECO:0000256" key="6">
    <source>
        <dbReference type="SAM" id="Phobius"/>
    </source>
</evidence>
<feature type="transmembrane region" description="Helical" evidence="6">
    <location>
        <begin position="214"/>
        <end position="238"/>
    </location>
</feature>
<comment type="subcellular location">
    <subcellularLocation>
        <location evidence="1">Membrane</location>
        <topology evidence="1">Multi-pass membrane protein</topology>
    </subcellularLocation>
</comment>
<evidence type="ECO:0000256" key="4">
    <source>
        <dbReference type="ARBA" id="ARBA00022989"/>
    </source>
</evidence>
<feature type="transmembrane region" description="Helical" evidence="6">
    <location>
        <begin position="187"/>
        <end position="208"/>
    </location>
</feature>
<reference evidence="8 9" key="1">
    <citation type="submission" date="2016-10" db="EMBL/GenBank/DDBJ databases">
        <authorList>
            <person name="de Groot N.N."/>
        </authorList>
    </citation>
    <scope>NUCLEOTIDE SEQUENCE [LARGE SCALE GENOMIC DNA]</scope>
    <source>
        <strain evidence="8 9">DSM 27842</strain>
    </source>
</reference>
<dbReference type="AlphaFoldDB" id="A0A1H8PWI6"/>
<evidence type="ECO:0000259" key="7">
    <source>
        <dbReference type="Pfam" id="PF00892"/>
    </source>
</evidence>
<comment type="similarity">
    <text evidence="2">Belongs to the EamA transporter family.</text>
</comment>
<evidence type="ECO:0000256" key="1">
    <source>
        <dbReference type="ARBA" id="ARBA00004141"/>
    </source>
</evidence>
<feature type="transmembrane region" description="Helical" evidence="6">
    <location>
        <begin position="156"/>
        <end position="175"/>
    </location>
</feature>
<keyword evidence="4 6" id="KW-1133">Transmembrane helix</keyword>
<accession>A0A1H8PWI6</accession>
<keyword evidence="5 6" id="KW-0472">Membrane</keyword>
<name>A0A1H8PWI6_9RHOB</name>
<dbReference type="Proteomes" id="UP000198893">
    <property type="component" value="Unassembled WGS sequence"/>
</dbReference>
<keyword evidence="9" id="KW-1185">Reference proteome</keyword>
<sequence>MERKDQIDLFGTTALVIFAFTLAFNQVVIKVTNDGFNPVFAAALRSIIGVAAVAGWMWLRRLPFVFNRRTFGSGILVGLLFCAEFICLYNALDLTTVARASVIFYSMPVWLALAGHFLLPGEGLTRRRMVGLVLAMIGVAWAVSDRQAGEASLLGDVLALGAALGWAGIVLVVRVTPVSELRPEMQLLWQLIVSAVILLAVAPLFGALTREPEAIHYAGIAFQALGVVSAGYLFWFWLMTVYPASAVASFSFLSPVFSVLMGWALLGEQVGLTIWGALALVAVGLVLINRRSRRVPPG</sequence>
<evidence type="ECO:0000256" key="5">
    <source>
        <dbReference type="ARBA" id="ARBA00023136"/>
    </source>
</evidence>
<dbReference type="Gene3D" id="1.10.3730.20">
    <property type="match status" value="1"/>
</dbReference>
<dbReference type="STRING" id="569882.SAMN04490248_105163"/>
<feature type="transmembrane region" description="Helical" evidence="6">
    <location>
        <begin position="128"/>
        <end position="144"/>
    </location>
</feature>
<feature type="transmembrane region" description="Helical" evidence="6">
    <location>
        <begin position="7"/>
        <end position="27"/>
    </location>
</feature>
<feature type="domain" description="EamA" evidence="7">
    <location>
        <begin position="154"/>
        <end position="289"/>
    </location>
</feature>
<evidence type="ECO:0000313" key="8">
    <source>
        <dbReference type="EMBL" id="SEO46034.1"/>
    </source>
</evidence>
<dbReference type="InterPro" id="IPR000620">
    <property type="entry name" value="EamA_dom"/>
</dbReference>
<gene>
    <name evidence="8" type="ORF">SAMN04490248_105163</name>
</gene>
<feature type="transmembrane region" description="Helical" evidence="6">
    <location>
        <begin position="39"/>
        <end position="59"/>
    </location>
</feature>
<dbReference type="Pfam" id="PF00892">
    <property type="entry name" value="EamA"/>
    <property type="match status" value="2"/>
</dbReference>
<keyword evidence="3 6" id="KW-0812">Transmembrane</keyword>
<feature type="transmembrane region" description="Helical" evidence="6">
    <location>
        <begin position="71"/>
        <end position="92"/>
    </location>
</feature>
<dbReference type="SUPFAM" id="SSF103481">
    <property type="entry name" value="Multidrug resistance efflux transporter EmrE"/>
    <property type="match status" value="2"/>
</dbReference>
<evidence type="ECO:0000256" key="3">
    <source>
        <dbReference type="ARBA" id="ARBA00022692"/>
    </source>
</evidence>